<name>A0A444YB62_ARAHY</name>
<proteinExistence type="predicted"/>
<evidence type="ECO:0000256" key="1">
    <source>
        <dbReference type="ARBA" id="ARBA00004123"/>
    </source>
</evidence>
<dbReference type="Gene3D" id="4.10.280.10">
    <property type="entry name" value="Helix-loop-helix DNA-binding domain"/>
    <property type="match status" value="1"/>
</dbReference>
<dbReference type="PROSITE" id="PS50888">
    <property type="entry name" value="BHLH"/>
    <property type="match status" value="1"/>
</dbReference>
<dbReference type="InterPro" id="IPR036638">
    <property type="entry name" value="HLH_DNA-bd_sf"/>
</dbReference>
<dbReference type="PANTHER" id="PTHR11514">
    <property type="entry name" value="MYC"/>
    <property type="match status" value="1"/>
</dbReference>
<evidence type="ECO:0000256" key="3">
    <source>
        <dbReference type="ARBA" id="ARBA00023163"/>
    </source>
</evidence>
<accession>A0A444YB62</accession>
<dbReference type="STRING" id="3818.A0A444YB62"/>
<dbReference type="SUPFAM" id="SSF47459">
    <property type="entry name" value="HLH, helix-loop-helix DNA-binding domain"/>
    <property type="match status" value="1"/>
</dbReference>
<dbReference type="Pfam" id="PF00010">
    <property type="entry name" value="HLH"/>
    <property type="match status" value="1"/>
</dbReference>
<dbReference type="GO" id="GO:0005634">
    <property type="term" value="C:nucleus"/>
    <property type="evidence" value="ECO:0007669"/>
    <property type="project" value="UniProtKB-SubCell"/>
</dbReference>
<dbReference type="GO" id="GO:0046983">
    <property type="term" value="F:protein dimerization activity"/>
    <property type="evidence" value="ECO:0007669"/>
    <property type="project" value="InterPro"/>
</dbReference>
<evidence type="ECO:0000256" key="2">
    <source>
        <dbReference type="ARBA" id="ARBA00023015"/>
    </source>
</evidence>
<gene>
    <name evidence="7" type="ORF">Ahy_B07g087013</name>
</gene>
<dbReference type="SMART" id="SM00353">
    <property type="entry name" value="HLH"/>
    <property type="match status" value="1"/>
</dbReference>
<comment type="caution">
    <text evidence="7">The sequence shown here is derived from an EMBL/GenBank/DDBJ whole genome shotgun (WGS) entry which is preliminary data.</text>
</comment>
<dbReference type="InterPro" id="IPR045084">
    <property type="entry name" value="AIB/MYC-like"/>
</dbReference>
<dbReference type="EMBL" id="SDMP01000017">
    <property type="protein sequence ID" value="RYQ99135.1"/>
    <property type="molecule type" value="Genomic_DNA"/>
</dbReference>
<evidence type="ECO:0000313" key="8">
    <source>
        <dbReference type="Proteomes" id="UP000289738"/>
    </source>
</evidence>
<dbReference type="PANTHER" id="PTHR11514:SF47">
    <property type="entry name" value="TRANSCRIPTION FACTOR BHLH13"/>
    <property type="match status" value="1"/>
</dbReference>
<evidence type="ECO:0000256" key="4">
    <source>
        <dbReference type="ARBA" id="ARBA00023242"/>
    </source>
</evidence>
<dbReference type="InterPro" id="IPR011598">
    <property type="entry name" value="bHLH_dom"/>
</dbReference>
<comment type="subcellular location">
    <subcellularLocation>
        <location evidence="1 5">Nucleus</location>
    </subcellularLocation>
</comment>
<keyword evidence="3 5" id="KW-0804">Transcription</keyword>
<protein>
    <recommendedName>
        <fullName evidence="5">Transcription factor</fullName>
        <shortName evidence="5">bHLH transcription factor</shortName>
    </recommendedName>
    <alternativeName>
        <fullName evidence="5">Basic helix-loop-helix protein</fullName>
    </alternativeName>
</protein>
<keyword evidence="8" id="KW-1185">Reference proteome</keyword>
<evidence type="ECO:0000259" key="6">
    <source>
        <dbReference type="PROSITE" id="PS50888"/>
    </source>
</evidence>
<dbReference type="AlphaFoldDB" id="A0A444YB62"/>
<dbReference type="GO" id="GO:0003700">
    <property type="term" value="F:DNA-binding transcription factor activity"/>
    <property type="evidence" value="ECO:0007669"/>
    <property type="project" value="InterPro"/>
</dbReference>
<dbReference type="GO" id="GO:0000976">
    <property type="term" value="F:transcription cis-regulatory region binding"/>
    <property type="evidence" value="ECO:0007669"/>
    <property type="project" value="TreeGrafter"/>
</dbReference>
<reference evidence="7 8" key="1">
    <citation type="submission" date="2019-01" db="EMBL/GenBank/DDBJ databases">
        <title>Sequencing of cultivated peanut Arachis hypogaea provides insights into genome evolution and oil improvement.</title>
        <authorList>
            <person name="Chen X."/>
        </authorList>
    </citation>
    <scope>NUCLEOTIDE SEQUENCE [LARGE SCALE GENOMIC DNA]</scope>
    <source>
        <strain evidence="8">cv. Fuhuasheng</strain>
        <tissue evidence="7">Leaves</tissue>
    </source>
</reference>
<feature type="domain" description="BHLH" evidence="6">
    <location>
        <begin position="49"/>
        <end position="98"/>
    </location>
</feature>
<organism evidence="7 8">
    <name type="scientific">Arachis hypogaea</name>
    <name type="common">Peanut</name>
    <dbReference type="NCBI Taxonomy" id="3818"/>
    <lineage>
        <taxon>Eukaryota</taxon>
        <taxon>Viridiplantae</taxon>
        <taxon>Streptophyta</taxon>
        <taxon>Embryophyta</taxon>
        <taxon>Tracheophyta</taxon>
        <taxon>Spermatophyta</taxon>
        <taxon>Magnoliopsida</taxon>
        <taxon>eudicotyledons</taxon>
        <taxon>Gunneridae</taxon>
        <taxon>Pentapetalae</taxon>
        <taxon>rosids</taxon>
        <taxon>fabids</taxon>
        <taxon>Fabales</taxon>
        <taxon>Fabaceae</taxon>
        <taxon>Papilionoideae</taxon>
        <taxon>50 kb inversion clade</taxon>
        <taxon>dalbergioids sensu lato</taxon>
        <taxon>Dalbergieae</taxon>
        <taxon>Pterocarpus clade</taxon>
        <taxon>Arachis</taxon>
    </lineage>
</organism>
<sequence length="132" mass="14695">MFGFDLPCGPGGSFTFGKSIWVSDSVSLPEDQGALDLVRTAFGKSNGKEEPLNHVEAERQRRKKLNQWFYALRAVVPNISKMDRASLLGDEQPVVAKGVEEEKEDEQLVAAKEEEEEKGILVIRTILYAKKG</sequence>
<evidence type="ECO:0000313" key="7">
    <source>
        <dbReference type="EMBL" id="RYQ99135.1"/>
    </source>
</evidence>
<keyword evidence="2 5" id="KW-0805">Transcription regulation</keyword>
<dbReference type="Proteomes" id="UP000289738">
    <property type="component" value="Chromosome B07"/>
</dbReference>
<evidence type="ECO:0000256" key="5">
    <source>
        <dbReference type="RuleBase" id="RU369104"/>
    </source>
</evidence>
<keyword evidence="4 5" id="KW-0539">Nucleus</keyword>